<feature type="transmembrane region" description="Helical" evidence="1">
    <location>
        <begin position="138"/>
        <end position="159"/>
    </location>
</feature>
<dbReference type="RefSeq" id="WP_213518610.1">
    <property type="nucleotide sequence ID" value="NZ_BOSE01000008.1"/>
</dbReference>
<keyword evidence="1" id="KW-1133">Transmembrane helix</keyword>
<feature type="transmembrane region" description="Helical" evidence="1">
    <location>
        <begin position="76"/>
        <end position="96"/>
    </location>
</feature>
<dbReference type="Proteomes" id="UP000683139">
    <property type="component" value="Unassembled WGS sequence"/>
</dbReference>
<dbReference type="AlphaFoldDB" id="A0A920CYX6"/>
<evidence type="ECO:0000259" key="2">
    <source>
        <dbReference type="Pfam" id="PF02517"/>
    </source>
</evidence>
<feature type="transmembrane region" description="Helical" evidence="1">
    <location>
        <begin position="102"/>
        <end position="118"/>
    </location>
</feature>
<proteinExistence type="predicted"/>
<reference evidence="3" key="1">
    <citation type="submission" date="2021-03" db="EMBL/GenBank/DDBJ databases">
        <title>Antimicrobial resistance genes in bacteria isolated from Japanese honey, and their potential for conferring macrolide and lincosamide resistance in the American foulbrood pathogen Paenibacillus larvae.</title>
        <authorList>
            <person name="Okamoto M."/>
            <person name="Kumagai M."/>
            <person name="Kanamori H."/>
            <person name="Takamatsu D."/>
        </authorList>
    </citation>
    <scope>NUCLEOTIDE SEQUENCE</scope>
    <source>
        <strain evidence="3">J40TS1</strain>
    </source>
</reference>
<comment type="caution">
    <text evidence="3">The sequence shown here is derived from an EMBL/GenBank/DDBJ whole genome shotgun (WGS) entry which is preliminary data.</text>
</comment>
<evidence type="ECO:0000313" key="4">
    <source>
        <dbReference type="Proteomes" id="UP000683139"/>
    </source>
</evidence>
<dbReference type="EMBL" id="BOSE01000008">
    <property type="protein sequence ID" value="GIP18321.1"/>
    <property type="molecule type" value="Genomic_DNA"/>
</dbReference>
<feature type="transmembrane region" description="Helical" evidence="1">
    <location>
        <begin position="191"/>
        <end position="214"/>
    </location>
</feature>
<accession>A0A920CYX6</accession>
<keyword evidence="4" id="KW-1185">Reference proteome</keyword>
<evidence type="ECO:0000256" key="1">
    <source>
        <dbReference type="SAM" id="Phobius"/>
    </source>
</evidence>
<feature type="transmembrane region" description="Helical" evidence="1">
    <location>
        <begin position="9"/>
        <end position="31"/>
    </location>
</feature>
<evidence type="ECO:0000313" key="3">
    <source>
        <dbReference type="EMBL" id="GIP18321.1"/>
    </source>
</evidence>
<feature type="transmembrane region" description="Helical" evidence="1">
    <location>
        <begin position="165"/>
        <end position="184"/>
    </location>
</feature>
<keyword evidence="1" id="KW-0812">Transmembrane</keyword>
<dbReference type="GO" id="GO:0080120">
    <property type="term" value="P:CAAX-box protein maturation"/>
    <property type="evidence" value="ECO:0007669"/>
    <property type="project" value="UniProtKB-ARBA"/>
</dbReference>
<keyword evidence="1" id="KW-0472">Membrane</keyword>
<organism evidence="3 4">
    <name type="scientific">Paenibacillus montaniterrae</name>
    <dbReference type="NCBI Taxonomy" id="429341"/>
    <lineage>
        <taxon>Bacteria</taxon>
        <taxon>Bacillati</taxon>
        <taxon>Bacillota</taxon>
        <taxon>Bacilli</taxon>
        <taxon>Bacillales</taxon>
        <taxon>Paenibacillaceae</taxon>
        <taxon>Paenibacillus</taxon>
    </lineage>
</organism>
<gene>
    <name evidence="3" type="ORF">J40TS1_39630</name>
</gene>
<dbReference type="InterPro" id="IPR003675">
    <property type="entry name" value="Rce1/LyrA-like_dom"/>
</dbReference>
<dbReference type="GO" id="GO:0004175">
    <property type="term" value="F:endopeptidase activity"/>
    <property type="evidence" value="ECO:0007669"/>
    <property type="project" value="UniProtKB-ARBA"/>
</dbReference>
<dbReference type="Pfam" id="PF02517">
    <property type="entry name" value="Rce1-like"/>
    <property type="match status" value="1"/>
</dbReference>
<feature type="domain" description="CAAX prenyl protease 2/Lysostaphin resistance protein A-like" evidence="2">
    <location>
        <begin position="102"/>
        <end position="201"/>
    </location>
</feature>
<name>A0A920CYX6_9BACL</name>
<sequence length="218" mass="25403">MRIQTRDKAFWSVLASPFVIIGLGFLTATAFNALIEGWAWVPLAIVYWSSMGYCIWRFKGDKPLAHWLKKSRKAPVWITITLLLGMFPLTILVMNYHLFDSVWLVVFWLLFALINPLLEEYYWRGILLDRLLLKFPQWAAVLFTTILFMISHPLMWGVFSAANRSYHLYIFLFVAGIVWAITYLKTKSLRYVVLSHFIVDIGNLTVLTFLNIYVPPAM</sequence>
<protein>
    <recommendedName>
        <fullName evidence="2">CAAX prenyl protease 2/Lysostaphin resistance protein A-like domain-containing protein</fullName>
    </recommendedName>
</protein>